<proteinExistence type="predicted"/>
<accession>A0A2T9YKH3</accession>
<dbReference type="Proteomes" id="UP000245383">
    <property type="component" value="Unassembled WGS sequence"/>
</dbReference>
<dbReference type="AlphaFoldDB" id="A0A2T9YKH3"/>
<keyword evidence="2" id="KW-1185">Reference proteome</keyword>
<name>A0A2T9YKH3_9FUNG</name>
<organism evidence="1 2">
    <name type="scientific">Smittium simulii</name>
    <dbReference type="NCBI Taxonomy" id="133385"/>
    <lineage>
        <taxon>Eukaryota</taxon>
        <taxon>Fungi</taxon>
        <taxon>Fungi incertae sedis</taxon>
        <taxon>Zoopagomycota</taxon>
        <taxon>Kickxellomycotina</taxon>
        <taxon>Harpellomycetes</taxon>
        <taxon>Harpellales</taxon>
        <taxon>Legeriomycetaceae</taxon>
        <taxon>Smittium</taxon>
    </lineage>
</organism>
<gene>
    <name evidence="1" type="ORF">BB561_003589</name>
</gene>
<evidence type="ECO:0000313" key="1">
    <source>
        <dbReference type="EMBL" id="PVU92842.1"/>
    </source>
</evidence>
<protein>
    <submittedName>
        <fullName evidence="1">Uncharacterized protein</fullName>
    </submittedName>
</protein>
<reference evidence="1 2" key="1">
    <citation type="journal article" date="2018" name="MBio">
        <title>Comparative Genomics Reveals the Core Gene Toolbox for the Fungus-Insect Symbiosis.</title>
        <authorList>
            <person name="Wang Y."/>
            <person name="Stata M."/>
            <person name="Wang W."/>
            <person name="Stajich J.E."/>
            <person name="White M.M."/>
            <person name="Moncalvo J.M."/>
        </authorList>
    </citation>
    <scope>NUCLEOTIDE SEQUENCE [LARGE SCALE GENOMIC DNA]</scope>
    <source>
        <strain evidence="1 2">SWE-8-4</strain>
    </source>
</reference>
<dbReference type="EMBL" id="MBFR01000147">
    <property type="protein sequence ID" value="PVU92842.1"/>
    <property type="molecule type" value="Genomic_DNA"/>
</dbReference>
<sequence>MANIIRSSKSGSQWTQNDLIAFNIRIVEQNSVDFFGVDIKNINISDYIHRIDNSDDQLSADLKNYIKLVSTSPGEESAVVDFAATLLRLLKYTDIEHFVRVRKRISLFMCGEQTIAETDVCIMSLNQILFLLQVDKTLINNTDPEPQLIAEAIAAFQNNYNINKRYPNSKEYDKYIFPGITMIGTYPTFYKINITNNLNNCIKLGIFPKDETIIYRFNPIIDISTSRLGIQHPDNKLSILKAFKAFRQFMPF</sequence>
<comment type="caution">
    <text evidence="1">The sequence shown here is derived from an EMBL/GenBank/DDBJ whole genome shotgun (WGS) entry which is preliminary data.</text>
</comment>
<evidence type="ECO:0000313" key="2">
    <source>
        <dbReference type="Proteomes" id="UP000245383"/>
    </source>
</evidence>
<dbReference type="OrthoDB" id="3253976at2759"/>